<dbReference type="EMBL" id="CAXLJM020000092">
    <property type="protein sequence ID" value="CAL8132157.1"/>
    <property type="molecule type" value="Genomic_DNA"/>
</dbReference>
<keyword evidence="3" id="KW-1185">Reference proteome</keyword>
<evidence type="ECO:0000313" key="2">
    <source>
        <dbReference type="EMBL" id="CAL8132157.1"/>
    </source>
</evidence>
<feature type="transmembrane region" description="Helical" evidence="1">
    <location>
        <begin position="207"/>
        <end position="228"/>
    </location>
</feature>
<gene>
    <name evidence="2" type="ORF">ODALV1_LOCUS24498</name>
</gene>
<keyword evidence="1" id="KW-0812">Transmembrane</keyword>
<sequence>MWFQLIRDWGNISNSFRMQTLFYCVAITFHIPIILEIFRKREELSKLYNSFVTFEEVSIKNISNLCEDNHLRIFMAKLFGNLLVVTAPSVTGLIFLQLYWIPCLPATVQYILLQECGNDSLNYIFNLVFKFILLVFTNWLFLFTCTGVFLEYGFYSYIHCYCLLHYLKILKKRLELNSSVLSTQDVYKIYRQVQLLAFCYNDIHKRILTMVTTALLQFVCIIGLFALIKFGGELIQPQFLMFAGLVVESVLYIFDSEGGVKASVFSASKDLLHSRNCVSIGINQNSKWVRRFTKSLPVLKIQFGSGNYFDELTPLVLIDFSINQTVSLLLM</sequence>
<feature type="transmembrane region" description="Helical" evidence="1">
    <location>
        <begin position="20"/>
        <end position="38"/>
    </location>
</feature>
<reference evidence="2 3" key="1">
    <citation type="submission" date="2024-08" db="EMBL/GenBank/DDBJ databases">
        <authorList>
            <person name="Cucini C."/>
            <person name="Frati F."/>
        </authorList>
    </citation>
    <scope>NUCLEOTIDE SEQUENCE [LARGE SCALE GENOMIC DNA]</scope>
</reference>
<name>A0ABP1RP36_9HEXA</name>
<keyword evidence="1" id="KW-0472">Membrane</keyword>
<feature type="transmembrane region" description="Helical" evidence="1">
    <location>
        <begin position="78"/>
        <end position="101"/>
    </location>
</feature>
<evidence type="ECO:0008006" key="4">
    <source>
        <dbReference type="Google" id="ProtNLM"/>
    </source>
</evidence>
<evidence type="ECO:0000256" key="1">
    <source>
        <dbReference type="SAM" id="Phobius"/>
    </source>
</evidence>
<dbReference type="Proteomes" id="UP001642540">
    <property type="component" value="Unassembled WGS sequence"/>
</dbReference>
<evidence type="ECO:0000313" key="3">
    <source>
        <dbReference type="Proteomes" id="UP001642540"/>
    </source>
</evidence>
<feature type="transmembrane region" description="Helical" evidence="1">
    <location>
        <begin position="121"/>
        <end position="150"/>
    </location>
</feature>
<organism evidence="2 3">
    <name type="scientific">Orchesella dallaii</name>
    <dbReference type="NCBI Taxonomy" id="48710"/>
    <lineage>
        <taxon>Eukaryota</taxon>
        <taxon>Metazoa</taxon>
        <taxon>Ecdysozoa</taxon>
        <taxon>Arthropoda</taxon>
        <taxon>Hexapoda</taxon>
        <taxon>Collembola</taxon>
        <taxon>Entomobryomorpha</taxon>
        <taxon>Entomobryoidea</taxon>
        <taxon>Orchesellidae</taxon>
        <taxon>Orchesellinae</taxon>
        <taxon>Orchesella</taxon>
    </lineage>
</organism>
<comment type="caution">
    <text evidence="2">The sequence shown here is derived from an EMBL/GenBank/DDBJ whole genome shotgun (WGS) entry which is preliminary data.</text>
</comment>
<accession>A0ABP1RP36</accession>
<proteinExistence type="predicted"/>
<keyword evidence="1" id="KW-1133">Transmembrane helix</keyword>
<protein>
    <recommendedName>
        <fullName evidence="4">Odorant receptor</fullName>
    </recommendedName>
</protein>